<keyword evidence="5" id="KW-0449">Lipoprotein</keyword>
<sequence length="423" mass="47124">MSLAAAMGAGSIAGCSGGGDGGDGGSNKVTVWSDAFDSQTPKLKKLMRESVDGKVEFSDMRYDSIKKKYLTGAKTGTPDVVEATPNHRGDYVSADLIEPLTDRLDKLDYKDGYTGLDTMKYQDDIWALPYIGNGRGFVYRQDILQKYGFDVPDKWSDFVEMGAEITKKEKGMHGFTLTSQKGNTRGLQEFLSFLFQRVDTVFEPDGDGWKLVPTAEDFGIVFKEYFWDPFYKTDKPATDPNARGIDSLAHDIAYVNGNYAAISTGPWIPGLASGSDDTNQQAMKNYRNSVATHNPRVEGGEKGTYMEVKPLFMNNNSKNKEDAWEVIKAATSPEGIKTFLEEDPGNLPAHEDAEWKVPEQTNNPDWKGFKEIFKTGKSYGFWSVSKVSTTWFDLSQKVMYDEIDPMKAGKQLHEEWSSKAGEI</sequence>
<evidence type="ECO:0000313" key="7">
    <source>
        <dbReference type="Proteomes" id="UP001501729"/>
    </source>
</evidence>
<dbReference type="AlphaFoldDB" id="A0AAV3UJ39"/>
<comment type="caution">
    <text evidence="6">The sequence shown here is derived from an EMBL/GenBank/DDBJ whole genome shotgun (WGS) entry which is preliminary data.</text>
</comment>
<dbReference type="InterPro" id="IPR006059">
    <property type="entry name" value="SBP"/>
</dbReference>
<dbReference type="GeneID" id="68616993"/>
<evidence type="ECO:0000256" key="2">
    <source>
        <dbReference type="ARBA" id="ARBA00022729"/>
    </source>
</evidence>
<dbReference type="Gene3D" id="3.40.190.10">
    <property type="entry name" value="Periplasmic binding protein-like II"/>
    <property type="match status" value="1"/>
</dbReference>
<dbReference type="Proteomes" id="UP001501729">
    <property type="component" value="Unassembled WGS sequence"/>
</dbReference>
<dbReference type="PANTHER" id="PTHR43649:SF33">
    <property type="entry name" value="POLYGALACTURONAN_RHAMNOGALACTURONAN-BINDING PROTEIN YTCQ"/>
    <property type="match status" value="1"/>
</dbReference>
<evidence type="ECO:0008006" key="8">
    <source>
        <dbReference type="Google" id="ProtNLM"/>
    </source>
</evidence>
<dbReference type="Pfam" id="PF01547">
    <property type="entry name" value="SBP_bac_1"/>
    <property type="match status" value="1"/>
</dbReference>
<dbReference type="InterPro" id="IPR050490">
    <property type="entry name" value="Bact_solute-bd_prot1"/>
</dbReference>
<dbReference type="EMBL" id="BAABKX010000013">
    <property type="protein sequence ID" value="GAA5052889.1"/>
    <property type="molecule type" value="Genomic_DNA"/>
</dbReference>
<evidence type="ECO:0000313" key="6">
    <source>
        <dbReference type="EMBL" id="GAA5052889.1"/>
    </source>
</evidence>
<dbReference type="RefSeq" id="WP_227778247.1">
    <property type="nucleotide sequence ID" value="NZ_BAABKX010000013.1"/>
</dbReference>
<accession>A0AAV3UJ39</accession>
<keyword evidence="7" id="KW-1185">Reference proteome</keyword>
<evidence type="ECO:0000256" key="4">
    <source>
        <dbReference type="ARBA" id="ARBA00023139"/>
    </source>
</evidence>
<gene>
    <name evidence="6" type="ORF">GCM10025751_29510</name>
</gene>
<organism evidence="6 7">
    <name type="scientific">Haladaptatus pallidirubidus</name>
    <dbReference type="NCBI Taxonomy" id="1008152"/>
    <lineage>
        <taxon>Archaea</taxon>
        <taxon>Methanobacteriati</taxon>
        <taxon>Methanobacteriota</taxon>
        <taxon>Stenosarchaea group</taxon>
        <taxon>Halobacteria</taxon>
        <taxon>Halobacteriales</taxon>
        <taxon>Haladaptataceae</taxon>
        <taxon>Haladaptatus</taxon>
    </lineage>
</organism>
<keyword evidence="2" id="KW-0732">Signal</keyword>
<proteinExistence type="predicted"/>
<reference evidence="6 7" key="1">
    <citation type="journal article" date="2019" name="Int. J. Syst. Evol. Microbiol.">
        <title>The Global Catalogue of Microorganisms (GCM) 10K type strain sequencing project: providing services to taxonomists for standard genome sequencing and annotation.</title>
        <authorList>
            <consortium name="The Broad Institute Genomics Platform"/>
            <consortium name="The Broad Institute Genome Sequencing Center for Infectious Disease"/>
            <person name="Wu L."/>
            <person name="Ma J."/>
        </authorList>
    </citation>
    <scope>NUCLEOTIDE SEQUENCE [LARGE SCALE GENOMIC DNA]</scope>
    <source>
        <strain evidence="6 7">JCM 17504</strain>
    </source>
</reference>
<evidence type="ECO:0000256" key="5">
    <source>
        <dbReference type="ARBA" id="ARBA00023288"/>
    </source>
</evidence>
<dbReference type="PANTHER" id="PTHR43649">
    <property type="entry name" value="ARABINOSE-BINDING PROTEIN-RELATED"/>
    <property type="match status" value="1"/>
</dbReference>
<keyword evidence="3" id="KW-0472">Membrane</keyword>
<evidence type="ECO:0000256" key="1">
    <source>
        <dbReference type="ARBA" id="ARBA00022475"/>
    </source>
</evidence>
<protein>
    <recommendedName>
        <fullName evidence="8">Extracellular solute-binding protein</fullName>
    </recommendedName>
</protein>
<keyword evidence="1" id="KW-1003">Cell membrane</keyword>
<keyword evidence="4" id="KW-0564">Palmitate</keyword>
<evidence type="ECO:0000256" key="3">
    <source>
        <dbReference type="ARBA" id="ARBA00023136"/>
    </source>
</evidence>
<name>A0AAV3UJ39_9EURY</name>
<dbReference type="SUPFAM" id="SSF53850">
    <property type="entry name" value="Periplasmic binding protein-like II"/>
    <property type="match status" value="1"/>
</dbReference>